<dbReference type="InterPro" id="IPR001138">
    <property type="entry name" value="Zn2Cys6_DnaBD"/>
</dbReference>
<name>A0A6A5R1X0_AMPQU</name>
<dbReference type="PANTHER" id="PTHR31644">
    <property type="entry name" value="TRANSCRIPTIONAL ACTIVATOR ARO80-RELATED"/>
    <property type="match status" value="1"/>
</dbReference>
<evidence type="ECO:0000256" key="2">
    <source>
        <dbReference type="SAM" id="MobiDB-lite"/>
    </source>
</evidence>
<feature type="region of interest" description="Disordered" evidence="2">
    <location>
        <begin position="142"/>
        <end position="226"/>
    </location>
</feature>
<dbReference type="GO" id="GO:0008270">
    <property type="term" value="F:zinc ion binding"/>
    <property type="evidence" value="ECO:0007669"/>
    <property type="project" value="InterPro"/>
</dbReference>
<dbReference type="FunFam" id="4.10.240.10:FF:000012">
    <property type="entry name" value="C6 transcription factor"/>
    <property type="match status" value="1"/>
</dbReference>
<dbReference type="InterPro" id="IPR036864">
    <property type="entry name" value="Zn2-C6_fun-type_DNA-bd_sf"/>
</dbReference>
<dbReference type="GO" id="GO:0000981">
    <property type="term" value="F:DNA-binding transcription factor activity, RNA polymerase II-specific"/>
    <property type="evidence" value="ECO:0007669"/>
    <property type="project" value="InterPro"/>
</dbReference>
<evidence type="ECO:0000313" key="5">
    <source>
        <dbReference type="Proteomes" id="UP000800096"/>
    </source>
</evidence>
<protein>
    <recommendedName>
        <fullName evidence="3">Zn(2)-C6 fungal-type domain-containing protein</fullName>
    </recommendedName>
</protein>
<feature type="compositionally biased region" description="Polar residues" evidence="2">
    <location>
        <begin position="930"/>
        <end position="939"/>
    </location>
</feature>
<dbReference type="EMBL" id="ML979132">
    <property type="protein sequence ID" value="KAF1921399.1"/>
    <property type="molecule type" value="Genomic_DNA"/>
</dbReference>
<dbReference type="InterPro" id="IPR052780">
    <property type="entry name" value="AAA_Catabolism_Regulators"/>
</dbReference>
<dbReference type="CDD" id="cd00067">
    <property type="entry name" value="GAL4"/>
    <property type="match status" value="1"/>
</dbReference>
<dbReference type="Pfam" id="PF00172">
    <property type="entry name" value="Zn_clus"/>
    <property type="match status" value="1"/>
</dbReference>
<feature type="region of interest" description="Disordered" evidence="2">
    <location>
        <begin position="927"/>
        <end position="953"/>
    </location>
</feature>
<feature type="compositionally biased region" description="Basic and acidic residues" evidence="2">
    <location>
        <begin position="161"/>
        <end position="176"/>
    </location>
</feature>
<feature type="compositionally biased region" description="Acidic residues" evidence="2">
    <location>
        <begin position="150"/>
        <end position="160"/>
    </location>
</feature>
<reference evidence="4" key="1">
    <citation type="journal article" date="2020" name="Stud. Mycol.">
        <title>101 Dothideomycetes genomes: a test case for predicting lifestyles and emergence of pathogens.</title>
        <authorList>
            <person name="Haridas S."/>
            <person name="Albert R."/>
            <person name="Binder M."/>
            <person name="Bloem J."/>
            <person name="Labutti K."/>
            <person name="Salamov A."/>
            <person name="Andreopoulos B."/>
            <person name="Baker S."/>
            <person name="Barry K."/>
            <person name="Bills G."/>
            <person name="Bluhm B."/>
            <person name="Cannon C."/>
            <person name="Castanera R."/>
            <person name="Culley D."/>
            <person name="Daum C."/>
            <person name="Ezra D."/>
            <person name="Gonzalez J."/>
            <person name="Henrissat B."/>
            <person name="Kuo A."/>
            <person name="Liang C."/>
            <person name="Lipzen A."/>
            <person name="Lutzoni F."/>
            <person name="Magnuson J."/>
            <person name="Mondo S."/>
            <person name="Nolan M."/>
            <person name="Ohm R."/>
            <person name="Pangilinan J."/>
            <person name="Park H.-J."/>
            <person name="Ramirez L."/>
            <person name="Alfaro M."/>
            <person name="Sun H."/>
            <person name="Tritt A."/>
            <person name="Yoshinaga Y."/>
            <person name="Zwiers L.-H."/>
            <person name="Turgeon B."/>
            <person name="Goodwin S."/>
            <person name="Spatafora J."/>
            <person name="Crous P."/>
            <person name="Grigoriev I."/>
        </authorList>
    </citation>
    <scope>NUCLEOTIDE SEQUENCE</scope>
    <source>
        <strain evidence="4">HMLAC05119</strain>
    </source>
</reference>
<evidence type="ECO:0000259" key="3">
    <source>
        <dbReference type="PROSITE" id="PS50048"/>
    </source>
</evidence>
<evidence type="ECO:0000256" key="1">
    <source>
        <dbReference type="ARBA" id="ARBA00023242"/>
    </source>
</evidence>
<feature type="domain" description="Zn(2)-C6 fungal-type" evidence="3">
    <location>
        <begin position="103"/>
        <end position="139"/>
    </location>
</feature>
<feature type="region of interest" description="Disordered" evidence="2">
    <location>
        <begin position="70"/>
        <end position="95"/>
    </location>
</feature>
<dbReference type="PROSITE" id="PS50048">
    <property type="entry name" value="ZN2_CY6_FUNGAL_2"/>
    <property type="match status" value="1"/>
</dbReference>
<dbReference type="SMART" id="SM00066">
    <property type="entry name" value="GAL4"/>
    <property type="match status" value="1"/>
</dbReference>
<keyword evidence="5" id="KW-1185">Reference proteome</keyword>
<dbReference type="Gene3D" id="4.10.240.10">
    <property type="entry name" value="Zn(2)-C6 fungal-type DNA-binding domain"/>
    <property type="match status" value="1"/>
</dbReference>
<proteinExistence type="predicted"/>
<evidence type="ECO:0000313" key="4">
    <source>
        <dbReference type="EMBL" id="KAF1921399.1"/>
    </source>
</evidence>
<keyword evidence="1" id="KW-0539">Nucleus</keyword>
<dbReference type="OrthoDB" id="2262349at2759"/>
<gene>
    <name evidence="4" type="ORF">BDU57DRAFT_510187</name>
</gene>
<feature type="compositionally biased region" description="Low complexity" evidence="2">
    <location>
        <begin position="940"/>
        <end position="953"/>
    </location>
</feature>
<sequence length="1066" mass="117310">MDSRQARSIRISVHKADSAKRACCKRHCPLPRLLHAGPRHRLPSSRPARLVCAPNTRGPATFERAEPLARCKPTSPSSSIMASASPPVTKAGSQSQHTRTYQACIPCRRRKVRCDLGPVDHPHDPPCVRCRRESKECFFSATRRKRRADDDADDADEIDDYEVRNGRKRMRSESKQAPDPVGVASANGAAYLSQPLTPGGSIGRLEPLRRPTTSAGAPPADDDQQVNNDTVATLQAGEVYSGHDALNLLFEAAHHNRTASSSSMPRPTLASTPASHTNFASPQLHAAHMRNNARAAPPPEAVDPAITQPMLPHPPNEYAFTDAVRAWTRFRFVRAGWLTAKEAIAYIDYFYTFLSPLTPIVVPDYRDHAMHAKLLKEEPMLVITLLTIAARYSQPSGSSGIGAQSRSYLIHEKLWKYLQGMIDRMIFGQEQFGGGFCGAGQQPGSDVNPLSRKGLRTLGTVESMMLLTEWHPRALHFPPGDDDDELVVPDDPYETGPKADMYKGVGDKRIDSWLEPCWRSDRMCWMLLGNAMTLAFEIGVFDDTSEAEFEDANQNLSHATVKAYYRRKNHLRDLLIIYVTQTSGRLGLTSMLPKIDRDETLAGGPTPLDLYQERVSSIKAPPPQFGMRSDGQRLPLESIATQERHAVQDLVLDFWQRIAKVMEMGNLKLFSNRRKTRELLKSGTYEEMLKFFQGPLMEWKTCFDRAHQVPTQLRHVLIIEFEYTRVYLNSLALQAVVERCTQHSPMQPHAQPDGMGPMNGIATSADNGNAIPFSTLTKWYANDRHYINEVIAASRNVLKIVVEGLHPGGYLRHAPVRTFFRIVSVAIILLKTFALGATEEDVAISLNLLSDAVTALRQGIVDDVHVGNRFADLVETLTHRIRSRFVRLAANGSTGISRAGSEGPIPVPLMPPPAPFGQSNHLQPSYMGSAGNTYQGTGTSVPGSPSLGLTSSGRATPLSSSLWGISAEPYDPNSNSISIMPPPGNYANFNHNSNHTNNNTNWSQWANSGASWGAGGQDSDWLALPLDPLLDQWGAEVNQTAMGPDVAGMDMLDILLNMGGPPGSTS</sequence>
<dbReference type="GO" id="GO:0045944">
    <property type="term" value="P:positive regulation of transcription by RNA polymerase II"/>
    <property type="evidence" value="ECO:0007669"/>
    <property type="project" value="TreeGrafter"/>
</dbReference>
<dbReference type="SUPFAM" id="SSF57701">
    <property type="entry name" value="Zn2/Cys6 DNA-binding domain"/>
    <property type="match status" value="1"/>
</dbReference>
<dbReference type="Proteomes" id="UP000800096">
    <property type="component" value="Unassembled WGS sequence"/>
</dbReference>
<dbReference type="GO" id="GO:0009074">
    <property type="term" value="P:aromatic amino acid family catabolic process"/>
    <property type="evidence" value="ECO:0007669"/>
    <property type="project" value="TreeGrafter"/>
</dbReference>
<dbReference type="PROSITE" id="PS00463">
    <property type="entry name" value="ZN2_CY6_FUNGAL_1"/>
    <property type="match status" value="1"/>
</dbReference>
<feature type="compositionally biased region" description="Low complexity" evidence="2">
    <location>
        <begin position="73"/>
        <end position="87"/>
    </location>
</feature>
<accession>A0A6A5R1X0</accession>
<dbReference type="AlphaFoldDB" id="A0A6A5R1X0"/>
<organism evidence="4 5">
    <name type="scientific">Ampelomyces quisqualis</name>
    <name type="common">Powdery mildew agent</name>
    <dbReference type="NCBI Taxonomy" id="50730"/>
    <lineage>
        <taxon>Eukaryota</taxon>
        <taxon>Fungi</taxon>
        <taxon>Dikarya</taxon>
        <taxon>Ascomycota</taxon>
        <taxon>Pezizomycotina</taxon>
        <taxon>Dothideomycetes</taxon>
        <taxon>Pleosporomycetidae</taxon>
        <taxon>Pleosporales</taxon>
        <taxon>Pleosporineae</taxon>
        <taxon>Phaeosphaeriaceae</taxon>
        <taxon>Ampelomyces</taxon>
    </lineage>
</organism>
<dbReference type="PANTHER" id="PTHR31644:SF2">
    <property type="entry name" value="TRANSCRIPTIONAL ACTIVATOR ARO80-RELATED"/>
    <property type="match status" value="1"/>
</dbReference>
<dbReference type="GO" id="GO:0005634">
    <property type="term" value="C:nucleus"/>
    <property type="evidence" value="ECO:0007669"/>
    <property type="project" value="TreeGrafter"/>
</dbReference>